<evidence type="ECO:0000259" key="1">
    <source>
        <dbReference type="Pfam" id="PF01979"/>
    </source>
</evidence>
<dbReference type="PANTHER" id="PTHR43135:SF3">
    <property type="entry name" value="ALPHA-D-RIBOSE 1-METHYLPHOSPHONATE 5-TRIPHOSPHATE DIPHOSPHATASE"/>
    <property type="match status" value="1"/>
</dbReference>
<dbReference type="PANTHER" id="PTHR43135">
    <property type="entry name" value="ALPHA-D-RIBOSE 1-METHYLPHOSPHONATE 5-TRIPHOSPHATE DIPHOSPHATASE"/>
    <property type="match status" value="1"/>
</dbReference>
<comment type="caution">
    <text evidence="2">The sequence shown here is derived from an EMBL/GenBank/DDBJ whole genome shotgun (WGS) entry which is preliminary data.</text>
</comment>
<dbReference type="EMBL" id="BARS01049301">
    <property type="protein sequence ID" value="GAG31460.1"/>
    <property type="molecule type" value="Genomic_DNA"/>
</dbReference>
<evidence type="ECO:0000313" key="2">
    <source>
        <dbReference type="EMBL" id="GAG31460.1"/>
    </source>
</evidence>
<protein>
    <recommendedName>
        <fullName evidence="1">Amidohydrolase-related domain-containing protein</fullName>
    </recommendedName>
</protein>
<sequence length="178" mass="19569">MATLRAKRILMNGFTTVRDMGGPAKFVQRIVDAGLIPGPRVFPSENYITQTSGHGDLRKLNDRHPVLSGQGPDHWFETDVSFIADGPDAIRMAVRENLRRGATQIKIMGSGGVTSEFDPLHSVQYQPDEIQMAVKTAAQWQTYVASHVHNPASIIQAVQNGVKVVEHIPFLTQEAADL</sequence>
<dbReference type="InterPro" id="IPR006680">
    <property type="entry name" value="Amidohydro-rel"/>
</dbReference>
<organism evidence="2">
    <name type="scientific">marine sediment metagenome</name>
    <dbReference type="NCBI Taxonomy" id="412755"/>
    <lineage>
        <taxon>unclassified sequences</taxon>
        <taxon>metagenomes</taxon>
        <taxon>ecological metagenomes</taxon>
    </lineage>
</organism>
<dbReference type="AlphaFoldDB" id="X0WLE4"/>
<gene>
    <name evidence="2" type="ORF">S01H1_73763</name>
</gene>
<accession>X0WLE4</accession>
<feature type="domain" description="Amidohydrolase-related" evidence="1">
    <location>
        <begin position="6"/>
        <end position="167"/>
    </location>
</feature>
<dbReference type="SUPFAM" id="SSF51556">
    <property type="entry name" value="Metallo-dependent hydrolases"/>
    <property type="match status" value="1"/>
</dbReference>
<dbReference type="Gene3D" id="3.20.20.140">
    <property type="entry name" value="Metal-dependent hydrolases"/>
    <property type="match status" value="1"/>
</dbReference>
<dbReference type="InterPro" id="IPR051781">
    <property type="entry name" value="Metallo-dep_Hydrolase"/>
</dbReference>
<name>X0WLE4_9ZZZZ</name>
<dbReference type="GO" id="GO:0016787">
    <property type="term" value="F:hydrolase activity"/>
    <property type="evidence" value="ECO:0007669"/>
    <property type="project" value="InterPro"/>
</dbReference>
<dbReference type="Pfam" id="PF01979">
    <property type="entry name" value="Amidohydro_1"/>
    <property type="match status" value="1"/>
</dbReference>
<dbReference type="InterPro" id="IPR032466">
    <property type="entry name" value="Metal_Hydrolase"/>
</dbReference>
<proteinExistence type="predicted"/>
<reference evidence="2" key="1">
    <citation type="journal article" date="2014" name="Front. Microbiol.">
        <title>High frequency of phylogenetically diverse reductive dehalogenase-homologous genes in deep subseafloor sedimentary metagenomes.</title>
        <authorList>
            <person name="Kawai M."/>
            <person name="Futagami T."/>
            <person name="Toyoda A."/>
            <person name="Takaki Y."/>
            <person name="Nishi S."/>
            <person name="Hori S."/>
            <person name="Arai W."/>
            <person name="Tsubouchi T."/>
            <person name="Morono Y."/>
            <person name="Uchiyama I."/>
            <person name="Ito T."/>
            <person name="Fujiyama A."/>
            <person name="Inagaki F."/>
            <person name="Takami H."/>
        </authorList>
    </citation>
    <scope>NUCLEOTIDE SEQUENCE</scope>
    <source>
        <strain evidence="2">Expedition CK06-06</strain>
    </source>
</reference>
<feature type="non-terminal residue" evidence="2">
    <location>
        <position position="178"/>
    </location>
</feature>